<name>A0A286A266_9PROT</name>
<feature type="compositionally biased region" description="Polar residues" evidence="1">
    <location>
        <begin position="12"/>
        <end position="21"/>
    </location>
</feature>
<feature type="region of interest" description="Disordered" evidence="1">
    <location>
        <begin position="1"/>
        <end position="48"/>
    </location>
</feature>
<feature type="compositionally biased region" description="Acidic residues" evidence="1">
    <location>
        <begin position="22"/>
        <end position="36"/>
    </location>
</feature>
<evidence type="ECO:0000313" key="2">
    <source>
        <dbReference type="EMBL" id="SOD16002.1"/>
    </source>
</evidence>
<reference evidence="2 3" key="1">
    <citation type="submission" date="2017-09" db="EMBL/GenBank/DDBJ databases">
        <authorList>
            <person name="Ehlers B."/>
            <person name="Leendertz F.H."/>
        </authorList>
    </citation>
    <scope>NUCLEOTIDE SEQUENCE [LARGE SCALE GENOMIC DNA]</scope>
    <source>
        <strain evidence="2 3">Nm42</strain>
    </source>
</reference>
<feature type="compositionally biased region" description="Basic and acidic residues" evidence="1">
    <location>
        <begin position="1"/>
        <end position="11"/>
    </location>
</feature>
<dbReference type="EMBL" id="OCMU01000001">
    <property type="protein sequence ID" value="SOD16002.1"/>
    <property type="molecule type" value="Genomic_DNA"/>
</dbReference>
<accession>A0A286A266</accession>
<proteinExistence type="predicted"/>
<organism evidence="2 3">
    <name type="scientific">Nitrosomonas ureae</name>
    <dbReference type="NCBI Taxonomy" id="44577"/>
    <lineage>
        <taxon>Bacteria</taxon>
        <taxon>Pseudomonadati</taxon>
        <taxon>Pseudomonadota</taxon>
        <taxon>Betaproteobacteria</taxon>
        <taxon>Nitrosomonadales</taxon>
        <taxon>Nitrosomonadaceae</taxon>
        <taxon>Nitrosomonas</taxon>
    </lineage>
</organism>
<dbReference type="RefSeq" id="WP_176492665.1">
    <property type="nucleotide sequence ID" value="NZ_OCMU01000001.1"/>
</dbReference>
<protein>
    <submittedName>
        <fullName evidence="2">Uncharacterized protein</fullName>
    </submittedName>
</protein>
<sequence>MNNETKGKSNYEDNTITQSSQEDVEADLTLDEESEDMAQKLDDDEKVV</sequence>
<dbReference type="AlphaFoldDB" id="A0A286A266"/>
<dbReference type="Proteomes" id="UP000219335">
    <property type="component" value="Unassembled WGS sequence"/>
</dbReference>
<feature type="compositionally biased region" description="Basic and acidic residues" evidence="1">
    <location>
        <begin position="37"/>
        <end position="48"/>
    </location>
</feature>
<evidence type="ECO:0000256" key="1">
    <source>
        <dbReference type="SAM" id="MobiDB-lite"/>
    </source>
</evidence>
<gene>
    <name evidence="2" type="ORF">SAMN06297164_0183</name>
</gene>
<evidence type="ECO:0000313" key="3">
    <source>
        <dbReference type="Proteomes" id="UP000219335"/>
    </source>
</evidence>